<accession>A0A8J4G4B1</accession>
<proteinExistence type="predicted"/>
<gene>
    <name evidence="1" type="ORF">Vretimale_4476</name>
</gene>
<evidence type="ECO:0000313" key="2">
    <source>
        <dbReference type="Proteomes" id="UP000722791"/>
    </source>
</evidence>
<protein>
    <submittedName>
        <fullName evidence="1">Uncharacterized protein</fullName>
    </submittedName>
</protein>
<feature type="non-terminal residue" evidence="1">
    <location>
        <position position="1"/>
    </location>
</feature>
<reference evidence="1" key="1">
    <citation type="journal article" date="2021" name="Proc. Natl. Acad. Sci. U.S.A.">
        <title>Three genomes in the algal genus Volvox reveal the fate of a haploid sex-determining region after a transition to homothallism.</title>
        <authorList>
            <person name="Yamamoto K."/>
            <person name="Hamaji T."/>
            <person name="Kawai-Toyooka H."/>
            <person name="Matsuzaki R."/>
            <person name="Takahashi F."/>
            <person name="Nishimura Y."/>
            <person name="Kawachi M."/>
            <person name="Noguchi H."/>
            <person name="Minakuchi Y."/>
            <person name="Umen J.G."/>
            <person name="Toyoda A."/>
            <person name="Nozaki H."/>
        </authorList>
    </citation>
    <scope>NUCLEOTIDE SEQUENCE</scope>
    <source>
        <strain evidence="1">NIES-3785</strain>
    </source>
</reference>
<dbReference type="AlphaFoldDB" id="A0A8J4G4B1"/>
<sequence length="111" mass="12059">YKVILSNPRTIAQGLWAAAMWPTATALGSLGRVRFAPADHHHARKQEGLLLFSISSAHIPSRVTKCAGQVSGESALAQSFESALLQAQQQAGPRQHTQDLQIEISDFRLVD</sequence>
<evidence type="ECO:0000313" key="1">
    <source>
        <dbReference type="EMBL" id="GIL99253.1"/>
    </source>
</evidence>
<comment type="caution">
    <text evidence="1">The sequence shown here is derived from an EMBL/GenBank/DDBJ whole genome shotgun (WGS) entry which is preliminary data.</text>
</comment>
<dbReference type="EMBL" id="BNCQ01000006">
    <property type="protein sequence ID" value="GIL99253.1"/>
    <property type="molecule type" value="Genomic_DNA"/>
</dbReference>
<organism evidence="1 2">
    <name type="scientific">Volvox reticuliferus</name>
    <dbReference type="NCBI Taxonomy" id="1737510"/>
    <lineage>
        <taxon>Eukaryota</taxon>
        <taxon>Viridiplantae</taxon>
        <taxon>Chlorophyta</taxon>
        <taxon>core chlorophytes</taxon>
        <taxon>Chlorophyceae</taxon>
        <taxon>CS clade</taxon>
        <taxon>Chlamydomonadales</taxon>
        <taxon>Volvocaceae</taxon>
        <taxon>Volvox</taxon>
    </lineage>
</organism>
<dbReference type="Proteomes" id="UP000722791">
    <property type="component" value="Unassembled WGS sequence"/>
</dbReference>
<name>A0A8J4G4B1_9CHLO</name>